<dbReference type="InterPro" id="IPR018357">
    <property type="entry name" value="Hexapep_transf_CS"/>
</dbReference>
<dbReference type="Gene3D" id="2.160.10.10">
    <property type="entry name" value="Hexapeptide repeat proteins"/>
    <property type="match status" value="1"/>
</dbReference>
<dbReference type="Gene3D" id="1.20.1180.10">
    <property type="entry name" value="Udp N-acetylglucosamine O-acyltransferase, C-terminal domain"/>
    <property type="match status" value="1"/>
</dbReference>
<keyword evidence="5 10" id="KW-0808">Transferase</keyword>
<dbReference type="FunFam" id="2.160.10.10:FF:000003">
    <property type="entry name" value="Acyl-[acyl-carrier-protein]--UDP-N-acetylglucosamine O-acyltransferase"/>
    <property type="match status" value="1"/>
</dbReference>
<evidence type="ECO:0000256" key="4">
    <source>
        <dbReference type="ARBA" id="ARBA00022556"/>
    </source>
</evidence>
<dbReference type="KEGG" id="saga:M5M_05265"/>
<keyword evidence="6 10" id="KW-0677">Repeat</keyword>
<dbReference type="AlphaFoldDB" id="K4KJS3"/>
<evidence type="ECO:0000256" key="9">
    <source>
        <dbReference type="ARBA" id="ARBA00056633"/>
    </source>
</evidence>
<comment type="function">
    <text evidence="9 10">Involved in the biosynthesis of lipid A, a phosphorylated glycolipid that anchors the lipopolysaccharide to the outer membrane of the cell.</text>
</comment>
<dbReference type="InterPro" id="IPR010137">
    <property type="entry name" value="Lipid_A_LpxA"/>
</dbReference>
<reference evidence="12 13" key="1">
    <citation type="journal article" date="2013" name="Genome Announc.">
        <title>Complete genome sequence of Simiduia agarivorans SA1(T), a marine bacterium able to degrade a variety of polysaccharides.</title>
        <authorList>
            <person name="Lin S.Y."/>
            <person name="Shieh W.Y."/>
            <person name="Chen J.S."/>
            <person name="Tang S.L."/>
        </authorList>
    </citation>
    <scope>NUCLEOTIDE SEQUENCE [LARGE SCALE GENOMIC DNA]</scope>
    <source>
        <strain evidence="13">DSM 21679 / JCM 13881 / BCRC 17597 / SA1</strain>
    </source>
</reference>
<proteinExistence type="inferred from homology"/>
<dbReference type="Pfam" id="PF13720">
    <property type="entry name" value="Acetyltransf_11"/>
    <property type="match status" value="1"/>
</dbReference>
<dbReference type="InterPro" id="IPR037157">
    <property type="entry name" value="Acetyltransf_C_sf"/>
</dbReference>
<keyword evidence="4 10" id="KW-0441">Lipid A biosynthesis</keyword>
<dbReference type="STRING" id="1117647.M5M_05265"/>
<comment type="similarity">
    <text evidence="10">Belongs to the transferase hexapeptide repeat family. LpxA subfamily.</text>
</comment>
<comment type="catalytic activity">
    <reaction evidence="10">
        <text>a (3R)-hydroxyacyl-[ACP] + UDP-N-acetyl-alpha-D-glucosamine = a UDP-3-O-[(3R)-3-hydroxyacyl]-N-acetyl-alpha-D-glucosamine + holo-[ACP]</text>
        <dbReference type="Rhea" id="RHEA:67812"/>
        <dbReference type="Rhea" id="RHEA-COMP:9685"/>
        <dbReference type="Rhea" id="RHEA-COMP:9945"/>
        <dbReference type="ChEBI" id="CHEBI:57705"/>
        <dbReference type="ChEBI" id="CHEBI:64479"/>
        <dbReference type="ChEBI" id="CHEBI:78827"/>
        <dbReference type="ChEBI" id="CHEBI:173225"/>
        <dbReference type="EC" id="2.3.1.129"/>
    </reaction>
</comment>
<evidence type="ECO:0000256" key="2">
    <source>
        <dbReference type="ARBA" id="ARBA00022490"/>
    </source>
</evidence>
<dbReference type="PROSITE" id="PS00101">
    <property type="entry name" value="HEXAPEP_TRANSFERASES"/>
    <property type="match status" value="1"/>
</dbReference>
<dbReference type="NCBIfam" id="NF003657">
    <property type="entry name" value="PRK05289.1"/>
    <property type="match status" value="1"/>
</dbReference>
<name>K4KJS3_SIMAS</name>
<keyword evidence="13" id="KW-1185">Reference proteome</keyword>
<dbReference type="EC" id="2.3.1.129" evidence="10"/>
<dbReference type="CDD" id="cd03351">
    <property type="entry name" value="LbH_UDP-GlcNAc_AT"/>
    <property type="match status" value="1"/>
</dbReference>
<dbReference type="HAMAP" id="MF_00387">
    <property type="entry name" value="LpxA"/>
    <property type="match status" value="1"/>
</dbReference>
<evidence type="ECO:0000256" key="3">
    <source>
        <dbReference type="ARBA" id="ARBA00022516"/>
    </source>
</evidence>
<evidence type="ECO:0000256" key="1">
    <source>
        <dbReference type="ARBA" id="ARBA00004496"/>
    </source>
</evidence>
<comment type="subunit">
    <text evidence="10">Homotrimer.</text>
</comment>
<dbReference type="GO" id="GO:0009245">
    <property type="term" value="P:lipid A biosynthetic process"/>
    <property type="evidence" value="ECO:0007669"/>
    <property type="project" value="UniProtKB-UniRule"/>
</dbReference>
<feature type="domain" description="UDP N-acetylglucosamine O-acyltransferase C-terminal" evidence="11">
    <location>
        <begin position="185"/>
        <end position="266"/>
    </location>
</feature>
<dbReference type="InterPro" id="IPR011004">
    <property type="entry name" value="Trimer_LpxA-like_sf"/>
</dbReference>
<accession>K4KJS3</accession>
<dbReference type="PANTHER" id="PTHR43480:SF1">
    <property type="entry name" value="ACYL-[ACYL-CARRIER-PROTEIN]--UDP-N-ACETYLGLUCOSAMINE O-ACYLTRANSFERASE, MITOCHONDRIAL-RELATED"/>
    <property type="match status" value="1"/>
</dbReference>
<evidence type="ECO:0000313" key="12">
    <source>
        <dbReference type="EMBL" id="AFU98258.1"/>
    </source>
</evidence>
<comment type="subcellular location">
    <subcellularLocation>
        <location evidence="1 10">Cytoplasm</location>
    </subcellularLocation>
</comment>
<dbReference type="PIRSF" id="PIRSF000456">
    <property type="entry name" value="UDP-GlcNAc_acltr"/>
    <property type="match status" value="1"/>
</dbReference>
<dbReference type="Proteomes" id="UP000000466">
    <property type="component" value="Chromosome"/>
</dbReference>
<evidence type="ECO:0000256" key="5">
    <source>
        <dbReference type="ARBA" id="ARBA00022679"/>
    </source>
</evidence>
<evidence type="ECO:0000313" key="13">
    <source>
        <dbReference type="Proteomes" id="UP000000466"/>
    </source>
</evidence>
<evidence type="ECO:0000259" key="11">
    <source>
        <dbReference type="Pfam" id="PF13720"/>
    </source>
</evidence>
<protein>
    <recommendedName>
        <fullName evidence="10">Acyl-[acyl-carrier-protein]--UDP-N-acetylglucosamine O-acyltransferase</fullName>
        <shortName evidence="10">UDP-N-acetylglucosamine acyltransferase</shortName>
        <ecNumber evidence="10">2.3.1.129</ecNumber>
    </recommendedName>
</protein>
<dbReference type="InterPro" id="IPR001451">
    <property type="entry name" value="Hexapep"/>
</dbReference>
<gene>
    <name evidence="10" type="primary">lpxA</name>
    <name evidence="12" type="ordered locus">M5M_05265</name>
</gene>
<dbReference type="GO" id="GO:0008780">
    <property type="term" value="F:acyl-[acyl-carrier-protein]-UDP-N-acetylglucosamine O-acyltransferase activity"/>
    <property type="evidence" value="ECO:0007669"/>
    <property type="project" value="UniProtKB-UniRule"/>
</dbReference>
<dbReference type="RefSeq" id="WP_015046431.1">
    <property type="nucleotide sequence ID" value="NC_018868.3"/>
</dbReference>
<dbReference type="GO" id="GO:0005737">
    <property type="term" value="C:cytoplasm"/>
    <property type="evidence" value="ECO:0007669"/>
    <property type="project" value="UniProtKB-SubCell"/>
</dbReference>
<evidence type="ECO:0000256" key="10">
    <source>
        <dbReference type="HAMAP-Rule" id="MF_00387"/>
    </source>
</evidence>
<dbReference type="InterPro" id="IPR029098">
    <property type="entry name" value="Acetyltransf_C"/>
</dbReference>
<dbReference type="NCBIfam" id="TIGR01852">
    <property type="entry name" value="lipid_A_lpxA"/>
    <property type="match status" value="1"/>
</dbReference>
<organism evidence="12 13">
    <name type="scientific">Simiduia agarivorans (strain DSM 21679 / JCM 13881 / BCRC 17597 / SA1)</name>
    <dbReference type="NCBI Taxonomy" id="1117647"/>
    <lineage>
        <taxon>Bacteria</taxon>
        <taxon>Pseudomonadati</taxon>
        <taxon>Pseudomonadota</taxon>
        <taxon>Gammaproteobacteria</taxon>
        <taxon>Cellvibrionales</taxon>
        <taxon>Cellvibrionaceae</taxon>
        <taxon>Simiduia</taxon>
    </lineage>
</organism>
<comment type="pathway">
    <text evidence="10">Glycolipid biosynthesis; lipid IV(A) biosynthesis; lipid IV(A) from (3R)-3-hydroxytetradecanoyl-[acyl-carrier-protein] and UDP-N-acetyl-alpha-D-glucosamine: step 1/6.</text>
</comment>
<keyword evidence="3 10" id="KW-0444">Lipid biosynthesis</keyword>
<dbReference type="UniPathway" id="UPA00359">
    <property type="reaction ID" value="UER00477"/>
</dbReference>
<dbReference type="eggNOG" id="COG1043">
    <property type="taxonomic scope" value="Bacteria"/>
</dbReference>
<keyword evidence="7 10" id="KW-0443">Lipid metabolism</keyword>
<dbReference type="Pfam" id="PF00132">
    <property type="entry name" value="Hexapep"/>
    <property type="match status" value="2"/>
</dbReference>
<evidence type="ECO:0000256" key="6">
    <source>
        <dbReference type="ARBA" id="ARBA00022737"/>
    </source>
</evidence>
<sequence>MHYSINHKESLLIDPRALVDPAAKLADDVSVGPFSVIGPGVEIGPGTIVESHVVIKGPTRIGANNHIFQFSTVGDATPDLKYKGEDTRLVIGDNNVIREGVTIHRGTIQDRAETTIGNDNLLMAYVHVGHDSVVGNHCVLVNNSALAGHVHLGDWVILGGYTLVHQFCKIGAHAFTAMGSAIGKDVPAFVTVSGNPAEAKSINAEGLRRRGFSKEQIALVTKAFKLIYRRGLRLEEAIAAVSELSQSEPALETLIASLRASERGIVR</sequence>
<keyword evidence="2 10" id="KW-0963">Cytoplasm</keyword>
<dbReference type="SUPFAM" id="SSF51161">
    <property type="entry name" value="Trimeric LpxA-like enzymes"/>
    <property type="match status" value="1"/>
</dbReference>
<dbReference type="GO" id="GO:0016020">
    <property type="term" value="C:membrane"/>
    <property type="evidence" value="ECO:0007669"/>
    <property type="project" value="GOC"/>
</dbReference>
<evidence type="ECO:0000256" key="8">
    <source>
        <dbReference type="ARBA" id="ARBA00023315"/>
    </source>
</evidence>
<dbReference type="HOGENOM" id="CLU_061249_0_0_6"/>
<evidence type="ECO:0000256" key="7">
    <source>
        <dbReference type="ARBA" id="ARBA00023098"/>
    </source>
</evidence>
<dbReference type="PANTHER" id="PTHR43480">
    <property type="entry name" value="ACYL-[ACYL-CARRIER-PROTEIN]--UDP-N-ACETYLGLUCOSAMINE O-ACYLTRANSFERASE"/>
    <property type="match status" value="1"/>
</dbReference>
<dbReference type="EMBL" id="CP003746">
    <property type="protein sequence ID" value="AFU98258.1"/>
    <property type="molecule type" value="Genomic_DNA"/>
</dbReference>
<keyword evidence="8 10" id="KW-0012">Acyltransferase</keyword>